<gene>
    <name evidence="12" type="ORF">CEY00_Acc08292</name>
</gene>
<dbReference type="InterPro" id="IPR000315">
    <property type="entry name" value="Znf_B-box"/>
</dbReference>
<proteinExistence type="inferred from homology"/>
<organism evidence="12 13">
    <name type="scientific">Actinidia chinensis var. chinensis</name>
    <name type="common">Chinese soft-hair kiwi</name>
    <dbReference type="NCBI Taxonomy" id="1590841"/>
    <lineage>
        <taxon>Eukaryota</taxon>
        <taxon>Viridiplantae</taxon>
        <taxon>Streptophyta</taxon>
        <taxon>Embryophyta</taxon>
        <taxon>Tracheophyta</taxon>
        <taxon>Spermatophyta</taxon>
        <taxon>Magnoliopsida</taxon>
        <taxon>eudicotyledons</taxon>
        <taxon>Gunneridae</taxon>
        <taxon>Pentapetalae</taxon>
        <taxon>asterids</taxon>
        <taxon>Ericales</taxon>
        <taxon>Actinidiaceae</taxon>
        <taxon>Actinidia</taxon>
    </lineage>
</organism>
<evidence type="ECO:0000259" key="10">
    <source>
        <dbReference type="PROSITE" id="PS50119"/>
    </source>
</evidence>
<feature type="domain" description="CCT" evidence="11">
    <location>
        <begin position="431"/>
        <end position="473"/>
    </location>
</feature>
<feature type="domain" description="B box-type" evidence="10">
    <location>
        <begin position="52"/>
        <end position="99"/>
    </location>
</feature>
<dbReference type="CDD" id="cd19821">
    <property type="entry name" value="Bbox1_BBX-like"/>
    <property type="match status" value="2"/>
</dbReference>
<dbReference type="GO" id="GO:0006355">
    <property type="term" value="P:regulation of DNA-templated transcription"/>
    <property type="evidence" value="ECO:0007669"/>
    <property type="project" value="UniProtKB-ARBA"/>
</dbReference>
<evidence type="ECO:0000256" key="1">
    <source>
        <dbReference type="ARBA" id="ARBA00004123"/>
    </source>
</evidence>
<dbReference type="PROSITE" id="PS51017">
    <property type="entry name" value="CCT"/>
    <property type="match status" value="1"/>
</dbReference>
<evidence type="ECO:0000256" key="7">
    <source>
        <dbReference type="ARBA" id="ARBA00023242"/>
    </source>
</evidence>
<dbReference type="Gramene" id="PSS26996">
    <property type="protein sequence ID" value="PSS26996"/>
    <property type="gene ID" value="CEY00_Acc08292"/>
</dbReference>
<dbReference type="OMA" id="MIKNFGE"/>
<name>A0A2R6REK3_ACTCC</name>
<evidence type="ECO:0000256" key="4">
    <source>
        <dbReference type="ARBA" id="ARBA00022737"/>
    </source>
</evidence>
<reference evidence="12 13" key="1">
    <citation type="submission" date="2017-07" db="EMBL/GenBank/DDBJ databases">
        <title>An improved, manually edited Actinidia chinensis var. chinensis (kiwifruit) genome highlights the challenges associated with draft genomes and gene prediction in plants.</title>
        <authorList>
            <person name="Pilkington S."/>
            <person name="Crowhurst R."/>
            <person name="Hilario E."/>
            <person name="Nardozza S."/>
            <person name="Fraser L."/>
            <person name="Peng Y."/>
            <person name="Gunaseelan K."/>
            <person name="Simpson R."/>
            <person name="Tahir J."/>
            <person name="Deroles S."/>
            <person name="Templeton K."/>
            <person name="Luo Z."/>
            <person name="Davy M."/>
            <person name="Cheng C."/>
            <person name="Mcneilage M."/>
            <person name="Scaglione D."/>
            <person name="Liu Y."/>
            <person name="Zhang Q."/>
            <person name="Datson P."/>
            <person name="De Silva N."/>
            <person name="Gardiner S."/>
            <person name="Bassett H."/>
            <person name="Chagne D."/>
            <person name="Mccallum J."/>
            <person name="Dzierzon H."/>
            <person name="Deng C."/>
            <person name="Wang Y.-Y."/>
            <person name="Barron N."/>
            <person name="Manako K."/>
            <person name="Bowen J."/>
            <person name="Foster T."/>
            <person name="Erridge Z."/>
            <person name="Tiffin H."/>
            <person name="Waite C."/>
            <person name="Davies K."/>
            <person name="Grierson E."/>
            <person name="Laing W."/>
            <person name="Kirk R."/>
            <person name="Chen X."/>
            <person name="Wood M."/>
            <person name="Montefiori M."/>
            <person name="Brummell D."/>
            <person name="Schwinn K."/>
            <person name="Catanach A."/>
            <person name="Fullerton C."/>
            <person name="Li D."/>
            <person name="Meiyalaghan S."/>
            <person name="Nieuwenhuizen N."/>
            <person name="Read N."/>
            <person name="Prakash R."/>
            <person name="Hunter D."/>
            <person name="Zhang H."/>
            <person name="Mckenzie M."/>
            <person name="Knabel M."/>
            <person name="Harris A."/>
            <person name="Allan A."/>
            <person name="Chen A."/>
            <person name="Janssen B."/>
            <person name="Plunkett B."/>
            <person name="Dwamena C."/>
            <person name="Voogd C."/>
            <person name="Leif D."/>
            <person name="Lafferty D."/>
            <person name="Souleyre E."/>
            <person name="Varkonyi-Gasic E."/>
            <person name="Gambi F."/>
            <person name="Hanley J."/>
            <person name="Yao J.-L."/>
            <person name="Cheung J."/>
            <person name="David K."/>
            <person name="Warren B."/>
            <person name="Marsh K."/>
            <person name="Snowden K."/>
            <person name="Lin-Wang K."/>
            <person name="Brian L."/>
            <person name="Martinez-Sanchez M."/>
            <person name="Wang M."/>
            <person name="Ileperuma N."/>
            <person name="Macnee N."/>
            <person name="Campin R."/>
            <person name="Mcatee P."/>
            <person name="Drummond R."/>
            <person name="Espley R."/>
            <person name="Ireland H."/>
            <person name="Wu R."/>
            <person name="Atkinson R."/>
            <person name="Karunairetnam S."/>
            <person name="Bulley S."/>
            <person name="Chunkath S."/>
            <person name="Hanley Z."/>
            <person name="Storey R."/>
            <person name="Thrimawithana A."/>
            <person name="Thomson S."/>
            <person name="David C."/>
            <person name="Testolin R."/>
        </authorList>
    </citation>
    <scope>NUCLEOTIDE SEQUENCE [LARGE SCALE GENOMIC DNA]</scope>
    <source>
        <strain evidence="13">cv. Red5</strain>
        <tissue evidence="12">Young leaf</tissue>
    </source>
</reference>
<dbReference type="Pfam" id="PF00643">
    <property type="entry name" value="zf-B_box"/>
    <property type="match status" value="1"/>
</dbReference>
<evidence type="ECO:0000313" key="13">
    <source>
        <dbReference type="Proteomes" id="UP000241394"/>
    </source>
</evidence>
<evidence type="ECO:0000256" key="5">
    <source>
        <dbReference type="ARBA" id="ARBA00022771"/>
    </source>
</evidence>
<evidence type="ECO:0000256" key="9">
    <source>
        <dbReference type="PROSITE-ProRule" id="PRU00357"/>
    </source>
</evidence>
<accession>A0A2R6REK3</accession>
<dbReference type="AlphaFoldDB" id="A0A2R6REK3"/>
<comment type="similarity">
    <text evidence="2">Belongs to the CONSTANS family.</text>
</comment>
<dbReference type="PROSITE" id="PS50119">
    <property type="entry name" value="ZF_BBOX"/>
    <property type="match status" value="2"/>
</dbReference>
<dbReference type="PANTHER" id="PTHR31717:SF45">
    <property type="entry name" value="ZINC FINGER PROTEIN CONSTANS-LIKE 14-RELATED"/>
    <property type="match status" value="1"/>
</dbReference>
<evidence type="ECO:0000256" key="8">
    <source>
        <dbReference type="PROSITE-ProRule" id="PRU00024"/>
    </source>
</evidence>
<dbReference type="InterPro" id="IPR049808">
    <property type="entry name" value="CONSTANS-like_Bbox1"/>
</dbReference>
<dbReference type="STRING" id="1590841.A0A2R6REK3"/>
<dbReference type="SMART" id="SM00336">
    <property type="entry name" value="BBOX"/>
    <property type="match status" value="2"/>
</dbReference>
<keyword evidence="3" id="KW-0479">Metal-binding</keyword>
<dbReference type="Proteomes" id="UP000241394">
    <property type="component" value="Chromosome LG7"/>
</dbReference>
<dbReference type="SMR" id="A0A2R6REK3"/>
<dbReference type="InParanoid" id="A0A2R6REK3"/>
<feature type="domain" description="B box-type" evidence="10">
    <location>
        <begin position="9"/>
        <end position="56"/>
    </location>
</feature>
<keyword evidence="7 9" id="KW-0539">Nucleus</keyword>
<dbReference type="EMBL" id="NKQK01000007">
    <property type="protein sequence ID" value="PSS26996.1"/>
    <property type="molecule type" value="Genomic_DNA"/>
</dbReference>
<dbReference type="InterPro" id="IPR010402">
    <property type="entry name" value="CCT_domain"/>
</dbReference>
<evidence type="ECO:0000313" key="12">
    <source>
        <dbReference type="EMBL" id="PSS26996.1"/>
    </source>
</evidence>
<dbReference type="FunCoup" id="A0A2R6REK3">
    <property type="interactions" value="1323"/>
</dbReference>
<evidence type="ECO:0000256" key="3">
    <source>
        <dbReference type="ARBA" id="ARBA00022723"/>
    </source>
</evidence>
<dbReference type="GO" id="GO:0008270">
    <property type="term" value="F:zinc ion binding"/>
    <property type="evidence" value="ECO:0007669"/>
    <property type="project" value="UniProtKB-KW"/>
</dbReference>
<comment type="subcellular location">
    <subcellularLocation>
        <location evidence="1 9">Nucleus</location>
    </subcellularLocation>
</comment>
<keyword evidence="4" id="KW-0677">Repeat</keyword>
<dbReference type="PANTHER" id="PTHR31717">
    <property type="entry name" value="ZINC FINGER PROTEIN CONSTANS-LIKE 10"/>
    <property type="match status" value="1"/>
</dbReference>
<protein>
    <submittedName>
        <fullName evidence="12">Zinc finger protein like</fullName>
    </submittedName>
</protein>
<reference evidence="13" key="2">
    <citation type="journal article" date="2018" name="BMC Genomics">
        <title>A manually annotated Actinidia chinensis var. chinensis (kiwifruit) genome highlights the challenges associated with draft genomes and gene prediction in plants.</title>
        <authorList>
            <person name="Pilkington S.M."/>
            <person name="Crowhurst R."/>
            <person name="Hilario E."/>
            <person name="Nardozza S."/>
            <person name="Fraser L."/>
            <person name="Peng Y."/>
            <person name="Gunaseelan K."/>
            <person name="Simpson R."/>
            <person name="Tahir J."/>
            <person name="Deroles S.C."/>
            <person name="Templeton K."/>
            <person name="Luo Z."/>
            <person name="Davy M."/>
            <person name="Cheng C."/>
            <person name="McNeilage M."/>
            <person name="Scaglione D."/>
            <person name="Liu Y."/>
            <person name="Zhang Q."/>
            <person name="Datson P."/>
            <person name="De Silva N."/>
            <person name="Gardiner S.E."/>
            <person name="Bassett H."/>
            <person name="Chagne D."/>
            <person name="McCallum J."/>
            <person name="Dzierzon H."/>
            <person name="Deng C."/>
            <person name="Wang Y.Y."/>
            <person name="Barron L."/>
            <person name="Manako K."/>
            <person name="Bowen J."/>
            <person name="Foster T.M."/>
            <person name="Erridge Z.A."/>
            <person name="Tiffin H."/>
            <person name="Waite C.N."/>
            <person name="Davies K.M."/>
            <person name="Grierson E.P."/>
            <person name="Laing W.A."/>
            <person name="Kirk R."/>
            <person name="Chen X."/>
            <person name="Wood M."/>
            <person name="Montefiori M."/>
            <person name="Brummell D.A."/>
            <person name="Schwinn K.E."/>
            <person name="Catanach A."/>
            <person name="Fullerton C."/>
            <person name="Li D."/>
            <person name="Meiyalaghan S."/>
            <person name="Nieuwenhuizen N."/>
            <person name="Read N."/>
            <person name="Prakash R."/>
            <person name="Hunter D."/>
            <person name="Zhang H."/>
            <person name="McKenzie M."/>
            <person name="Knabel M."/>
            <person name="Harris A."/>
            <person name="Allan A.C."/>
            <person name="Gleave A."/>
            <person name="Chen A."/>
            <person name="Janssen B.J."/>
            <person name="Plunkett B."/>
            <person name="Ampomah-Dwamena C."/>
            <person name="Voogd C."/>
            <person name="Leif D."/>
            <person name="Lafferty D."/>
            <person name="Souleyre E.J.F."/>
            <person name="Varkonyi-Gasic E."/>
            <person name="Gambi F."/>
            <person name="Hanley J."/>
            <person name="Yao J.L."/>
            <person name="Cheung J."/>
            <person name="David K.M."/>
            <person name="Warren B."/>
            <person name="Marsh K."/>
            <person name="Snowden K.C."/>
            <person name="Lin-Wang K."/>
            <person name="Brian L."/>
            <person name="Martinez-Sanchez M."/>
            <person name="Wang M."/>
            <person name="Ileperuma N."/>
            <person name="Macnee N."/>
            <person name="Campin R."/>
            <person name="McAtee P."/>
            <person name="Drummond R.S.M."/>
            <person name="Espley R.V."/>
            <person name="Ireland H.S."/>
            <person name="Wu R."/>
            <person name="Atkinson R.G."/>
            <person name="Karunairetnam S."/>
            <person name="Bulley S."/>
            <person name="Chunkath S."/>
            <person name="Hanley Z."/>
            <person name="Storey R."/>
            <person name="Thrimawithana A.H."/>
            <person name="Thomson S."/>
            <person name="David C."/>
            <person name="Testolin R."/>
            <person name="Huang H."/>
            <person name="Hellens R.P."/>
            <person name="Schaffer R.J."/>
        </authorList>
    </citation>
    <scope>NUCLEOTIDE SEQUENCE [LARGE SCALE GENOMIC DNA]</scope>
    <source>
        <strain evidence="13">cv. Red5</strain>
    </source>
</reference>
<sequence>MMSPKSRNGESVPCDFCNEKIAVVYCRADSAKLCLFCDHHVHSANPLSGKHIRSQICDNCGCEPVSIRCATDNLLLCHDCDSDAHATSSVSSAHERRPVEGFSGCPSALDLASAWDFHLEGKKPQSPMQSMVDWTFQDTSQSIDSWIYKSPEGVILQDLRVPGGDAMVYSNGTHGERVAVSKNQNLSCGNQKPVLFRQLMELFKRELVGVDDNGGGGDGGVGEDLVPGTPTQSAWQGNVESVNHSKQQQEETLFNSLLVMQTHVDLNHNDQIGEGNTTWETKASGHGAQIWDFHLGKLRAQEESGSLEVGYGSSDAGFMIKSYSELLKEESLATTKGFGEIYGINCSMTHEDTSAFMNNPNDATACQGRATSERNNLPITRPSSGSAFGKPKCYDASKDIQFTEHSVLLRGETTRTAAITKADMEMLAQNRGNAMLRYKEKKKSRRYDKHIRYESRKARADTRKRVKGRFVKATEAPDV</sequence>
<evidence type="ECO:0000259" key="11">
    <source>
        <dbReference type="PROSITE" id="PS51017"/>
    </source>
</evidence>
<dbReference type="GO" id="GO:0005634">
    <property type="term" value="C:nucleus"/>
    <property type="evidence" value="ECO:0007669"/>
    <property type="project" value="UniProtKB-SubCell"/>
</dbReference>
<keyword evidence="13" id="KW-1185">Reference proteome</keyword>
<keyword evidence="5 8" id="KW-0863">Zinc-finger</keyword>
<keyword evidence="6" id="KW-0862">Zinc</keyword>
<dbReference type="OrthoDB" id="153872at2759"/>
<evidence type="ECO:0000256" key="2">
    <source>
        <dbReference type="ARBA" id="ARBA00010024"/>
    </source>
</evidence>
<comment type="caution">
    <text evidence="12">The sequence shown here is derived from an EMBL/GenBank/DDBJ whole genome shotgun (WGS) entry which is preliminary data.</text>
</comment>
<dbReference type="Pfam" id="PF06203">
    <property type="entry name" value="CCT"/>
    <property type="match status" value="1"/>
</dbReference>
<evidence type="ECO:0000256" key="6">
    <source>
        <dbReference type="ARBA" id="ARBA00022833"/>
    </source>
</evidence>